<protein>
    <submittedName>
        <fullName evidence="1">Uncharacterized protein</fullName>
    </submittedName>
</protein>
<dbReference type="RefSeq" id="WP_150045330.1">
    <property type="nucleotide sequence ID" value="NZ_OW485601.1"/>
</dbReference>
<sequence>MDKLGHDSEIKTPDYFIAALHSGEITEGFVFGGRSNTATGKLLEMRGQRGILDIGSGWELAIRDPSGNRFAIPDPQRSGADSYRDGGDYGLIAHLHFLGRIPVTIVAGLGTMATEGAGRWFAARMTSLPRDKEWCEVLHFPAPVDPHCWRGVASWTLD</sequence>
<name>A0A5M6IJY1_9PROT</name>
<organism evidence="1 2">
    <name type="scientific">Rhodovastum atsumiense</name>
    <dbReference type="NCBI Taxonomy" id="504468"/>
    <lineage>
        <taxon>Bacteria</taxon>
        <taxon>Pseudomonadati</taxon>
        <taxon>Pseudomonadota</taxon>
        <taxon>Alphaproteobacteria</taxon>
        <taxon>Acetobacterales</taxon>
        <taxon>Acetobacteraceae</taxon>
        <taxon>Rhodovastum</taxon>
    </lineage>
</organism>
<keyword evidence="2" id="KW-1185">Reference proteome</keyword>
<reference evidence="1 2" key="1">
    <citation type="submission" date="2019-09" db="EMBL/GenBank/DDBJ databases">
        <title>Genome sequence of Rhodovastum atsumiense, a diverse member of the Acetobacteraceae family of non-sulfur purple photosynthetic bacteria.</title>
        <authorList>
            <person name="Meyer T."/>
            <person name="Kyndt J."/>
        </authorList>
    </citation>
    <scope>NUCLEOTIDE SEQUENCE [LARGE SCALE GENOMIC DNA]</scope>
    <source>
        <strain evidence="1 2">DSM 21279</strain>
    </source>
</reference>
<proteinExistence type="predicted"/>
<accession>A0A5M6IJY1</accession>
<dbReference type="AlphaFoldDB" id="A0A5M6IJY1"/>
<evidence type="ECO:0000313" key="2">
    <source>
        <dbReference type="Proteomes" id="UP000325255"/>
    </source>
</evidence>
<evidence type="ECO:0000313" key="1">
    <source>
        <dbReference type="EMBL" id="KAA5608492.1"/>
    </source>
</evidence>
<comment type="caution">
    <text evidence="1">The sequence shown here is derived from an EMBL/GenBank/DDBJ whole genome shotgun (WGS) entry which is preliminary data.</text>
</comment>
<dbReference type="EMBL" id="VWPK01000080">
    <property type="protein sequence ID" value="KAA5608492.1"/>
    <property type="molecule type" value="Genomic_DNA"/>
</dbReference>
<dbReference type="Proteomes" id="UP000325255">
    <property type="component" value="Unassembled WGS sequence"/>
</dbReference>
<gene>
    <name evidence="1" type="ORF">F1189_28835</name>
</gene>